<keyword evidence="1" id="KW-0732">Signal</keyword>
<sequence>MITRIFASSILAAGLFLTSTAVSADGLADRKSDVTSPGPTLDQLIEELEYLYGPTAAGMDDGQAGYHMGDKMYQNEMYQREAWDTDSHAPMAHEYKRRAFDTGYSAQ</sequence>
<evidence type="ECO:0000256" key="1">
    <source>
        <dbReference type="SAM" id="SignalP"/>
    </source>
</evidence>
<proteinExistence type="predicted"/>
<name>A0A1Y0IEZ6_9GAMM</name>
<gene>
    <name evidence="2" type="ORF">OLMES_5118</name>
</gene>
<dbReference type="AlphaFoldDB" id="A0A1Y0IEZ6"/>
<dbReference type="EMBL" id="CP021425">
    <property type="protein sequence ID" value="ARU59102.1"/>
    <property type="molecule type" value="Genomic_DNA"/>
</dbReference>
<dbReference type="KEGG" id="ome:OLMES_5118"/>
<keyword evidence="3" id="KW-1185">Reference proteome</keyword>
<organism evidence="2 3">
    <name type="scientific">Oleiphilus messinensis</name>
    <dbReference type="NCBI Taxonomy" id="141451"/>
    <lineage>
        <taxon>Bacteria</taxon>
        <taxon>Pseudomonadati</taxon>
        <taxon>Pseudomonadota</taxon>
        <taxon>Gammaproteobacteria</taxon>
        <taxon>Oceanospirillales</taxon>
        <taxon>Oleiphilaceae</taxon>
        <taxon>Oleiphilus</taxon>
    </lineage>
</organism>
<protein>
    <submittedName>
        <fullName evidence="2">Uncharacterized protein</fullName>
    </submittedName>
</protein>
<feature type="signal peptide" evidence="1">
    <location>
        <begin position="1"/>
        <end position="24"/>
    </location>
</feature>
<feature type="chain" id="PRO_5012688496" evidence="1">
    <location>
        <begin position="25"/>
        <end position="107"/>
    </location>
</feature>
<evidence type="ECO:0000313" key="3">
    <source>
        <dbReference type="Proteomes" id="UP000196027"/>
    </source>
</evidence>
<accession>A0A1Y0IEZ6</accession>
<dbReference type="RefSeq" id="WP_087463808.1">
    <property type="nucleotide sequence ID" value="NZ_CP021425.1"/>
</dbReference>
<evidence type="ECO:0000313" key="2">
    <source>
        <dbReference type="EMBL" id="ARU59102.1"/>
    </source>
</evidence>
<reference evidence="2 3" key="1">
    <citation type="submission" date="2017-05" db="EMBL/GenBank/DDBJ databases">
        <title>Genomic insights into alkan degradation activity of Oleiphilus messinensis.</title>
        <authorList>
            <person name="Kozyavkin S.A."/>
            <person name="Slesarev A.I."/>
            <person name="Golyshin P.N."/>
            <person name="Korzhenkov A."/>
            <person name="Golyshina O.N."/>
            <person name="Toshchakov S.V."/>
        </authorList>
    </citation>
    <scope>NUCLEOTIDE SEQUENCE [LARGE SCALE GENOMIC DNA]</scope>
    <source>
        <strain evidence="2 3">ME102</strain>
    </source>
</reference>
<dbReference type="Proteomes" id="UP000196027">
    <property type="component" value="Chromosome"/>
</dbReference>